<evidence type="ECO:0000313" key="2">
    <source>
        <dbReference type="EMBL" id="WWF00558.1"/>
    </source>
</evidence>
<dbReference type="RefSeq" id="WP_198323780.1">
    <property type="nucleotide sequence ID" value="NZ_CP104311.1"/>
</dbReference>
<organism evidence="2 3">
    <name type="scientific">Methylococcus capsulatus</name>
    <dbReference type="NCBI Taxonomy" id="414"/>
    <lineage>
        <taxon>Bacteria</taxon>
        <taxon>Pseudomonadati</taxon>
        <taxon>Pseudomonadota</taxon>
        <taxon>Gammaproteobacteria</taxon>
        <taxon>Methylococcales</taxon>
        <taxon>Methylococcaceae</taxon>
        <taxon>Methylococcus</taxon>
    </lineage>
</organism>
<protein>
    <submittedName>
        <fullName evidence="2">Uncharacterized protein</fullName>
    </submittedName>
</protein>
<reference evidence="2 3" key="1">
    <citation type="submission" date="2022-09" db="EMBL/GenBank/DDBJ databases">
        <authorList>
            <person name="Giprobiosintez L."/>
        </authorList>
    </citation>
    <scope>NUCLEOTIDE SEQUENCE [LARGE SCALE GENOMIC DNA]</scope>
    <source>
        <strain evidence="3">VKPM-B-12549 (GBS-15)</strain>
    </source>
</reference>
<dbReference type="Proteomes" id="UP001359308">
    <property type="component" value="Chromosome"/>
</dbReference>
<keyword evidence="3" id="KW-1185">Reference proteome</keyword>
<name>A0ABZ2F2N9_METCP</name>
<feature type="compositionally biased region" description="Polar residues" evidence="1">
    <location>
        <begin position="100"/>
        <end position="109"/>
    </location>
</feature>
<proteinExistence type="predicted"/>
<evidence type="ECO:0000313" key="3">
    <source>
        <dbReference type="Proteomes" id="UP001359308"/>
    </source>
</evidence>
<gene>
    <name evidence="2" type="ORF">N4J17_08640</name>
</gene>
<sequence length="119" mass="13363">MDGTDRRLRALVDAMSTPTEISAYSFGADPRIRAFFSSVEHIHDVQGKLKDVREYLRHREEMPAETIFGLLLMRKEERTVLGMELEGDAVHKDVVQLQSASPITATSSRLPPKREPGGN</sequence>
<dbReference type="EMBL" id="CP104311">
    <property type="protein sequence ID" value="WWF00558.1"/>
    <property type="molecule type" value="Genomic_DNA"/>
</dbReference>
<accession>A0ABZ2F2N9</accession>
<evidence type="ECO:0000256" key="1">
    <source>
        <dbReference type="SAM" id="MobiDB-lite"/>
    </source>
</evidence>
<feature type="region of interest" description="Disordered" evidence="1">
    <location>
        <begin position="100"/>
        <end position="119"/>
    </location>
</feature>